<accession>C0DY78</accession>
<evidence type="ECO:0000313" key="2">
    <source>
        <dbReference type="Proteomes" id="UP000005837"/>
    </source>
</evidence>
<protein>
    <submittedName>
        <fullName evidence="1">Uncharacterized protein</fullName>
    </submittedName>
</protein>
<sequence length="62" mass="6464">MRLRFNCAEASLSGSFLKTGGLLRALKVAHYNKNAALGHLAGGRQNVGGVSAKRKVSGSLHS</sequence>
<dbReference type="HOGENOM" id="CLU_2896976_0_0_4"/>
<evidence type="ECO:0000313" key="1">
    <source>
        <dbReference type="EMBL" id="EEG22935.1"/>
    </source>
</evidence>
<proteinExistence type="predicted"/>
<dbReference type="EMBL" id="ACEA01000052">
    <property type="protein sequence ID" value="EEG22935.1"/>
    <property type="molecule type" value="Genomic_DNA"/>
</dbReference>
<reference evidence="1 2" key="1">
    <citation type="submission" date="2009-01" db="EMBL/GenBank/DDBJ databases">
        <authorList>
            <person name="Fulton L."/>
            <person name="Clifton S."/>
            <person name="Chinwalla A.T."/>
            <person name="Mitreva M."/>
            <person name="Sodergren E."/>
            <person name="Weinstock G."/>
            <person name="Clifton S."/>
            <person name="Dooling D.J."/>
            <person name="Fulton B."/>
            <person name="Minx P."/>
            <person name="Pepin K.H."/>
            <person name="Johnson M."/>
            <person name="Bhonagiri V."/>
            <person name="Nash W.E."/>
            <person name="Mardis E.R."/>
            <person name="Wilson R.K."/>
        </authorList>
    </citation>
    <scope>NUCLEOTIDE SEQUENCE [LARGE SCALE GENOMIC DNA]</scope>
    <source>
        <strain evidence="1 2">ATCC 23834</strain>
    </source>
</reference>
<organism evidence="1 2">
    <name type="scientific">Eikenella corrodens ATCC 23834</name>
    <dbReference type="NCBI Taxonomy" id="546274"/>
    <lineage>
        <taxon>Bacteria</taxon>
        <taxon>Pseudomonadati</taxon>
        <taxon>Pseudomonadota</taxon>
        <taxon>Betaproteobacteria</taxon>
        <taxon>Neisseriales</taxon>
        <taxon>Neisseriaceae</taxon>
        <taxon>Eikenella</taxon>
    </lineage>
</organism>
<comment type="caution">
    <text evidence="1">The sequence shown here is derived from an EMBL/GenBank/DDBJ whole genome shotgun (WGS) entry which is preliminary data.</text>
</comment>
<name>C0DY78_EIKCO</name>
<gene>
    <name evidence="1" type="ORF">EIKCOROL_02340</name>
</gene>
<dbReference type="AlphaFoldDB" id="C0DY78"/>
<dbReference type="Proteomes" id="UP000005837">
    <property type="component" value="Unassembled WGS sequence"/>
</dbReference>